<dbReference type="EMBL" id="CP001230">
    <property type="protein sequence ID" value="ACO03076.1"/>
    <property type="molecule type" value="Genomic_DNA"/>
</dbReference>
<dbReference type="SUPFAM" id="SSF51735">
    <property type="entry name" value="NAD(P)-binding Rossmann-fold domains"/>
    <property type="match status" value="1"/>
</dbReference>
<dbReference type="KEGG" id="pmx:PERMA_0269"/>
<dbReference type="GO" id="GO:0016491">
    <property type="term" value="F:oxidoreductase activity"/>
    <property type="evidence" value="ECO:0007669"/>
    <property type="project" value="UniProtKB-KW"/>
</dbReference>
<dbReference type="PaxDb" id="123214-PERMA_0269"/>
<dbReference type="PANTHER" id="PTHR43401">
    <property type="entry name" value="L-THREONINE 3-DEHYDROGENASE"/>
    <property type="match status" value="1"/>
</dbReference>
<sequence length="347" mass="39153">MLALRFYNQRDIRLEKLPKPKPKKEEVLIKVTQAGISQTQINEFIEGPFFINKEPHPLTGKAIPLIPCQEYGGIIEDVGKGVDRSLIGKQVAVLPLISCGKCEHCLKGKENLCEKMAYHGLLGLDGGFAEYSVVNVKNIFPVEKEELLTFIEPILVGMNTFDIYRHYNGKEDFKEKKILILGAGPVGISVGAVWRDYVKADVVINDILSYRMKKAKEVGFRTVEKKELKKNSFDIVIDAAGMDPLSTQSAIVEGIDYIKKGGFLISVGSYFHPVEFIPSELTFNEKNIISSMAYSLKLIDELPEVLKSLRINFKTLIQEITLEKIIEEGYYRAEVEKESFVRIVVRC</sequence>
<dbReference type="OrthoDB" id="9787435at2"/>
<dbReference type="InterPro" id="IPR013154">
    <property type="entry name" value="ADH-like_N"/>
</dbReference>
<keyword evidence="4" id="KW-1185">Reference proteome</keyword>
<dbReference type="PANTHER" id="PTHR43401:SF2">
    <property type="entry name" value="L-THREONINE 3-DEHYDROGENASE"/>
    <property type="match status" value="1"/>
</dbReference>
<dbReference type="AlphaFoldDB" id="C0QTP9"/>
<feature type="domain" description="Alcohol dehydrogenase-like N-terminal" evidence="2">
    <location>
        <begin position="24"/>
        <end position="143"/>
    </location>
</feature>
<dbReference type="Pfam" id="PF08240">
    <property type="entry name" value="ADH_N"/>
    <property type="match status" value="1"/>
</dbReference>
<evidence type="ECO:0000313" key="3">
    <source>
        <dbReference type="EMBL" id="ACO03076.1"/>
    </source>
</evidence>
<protein>
    <submittedName>
        <fullName evidence="3">Putative 2,3-butanediol dehydrogenase</fullName>
    </submittedName>
</protein>
<dbReference type="SUPFAM" id="SSF50129">
    <property type="entry name" value="GroES-like"/>
    <property type="match status" value="1"/>
</dbReference>
<dbReference type="Gene3D" id="3.40.50.720">
    <property type="entry name" value="NAD(P)-binding Rossmann-like Domain"/>
    <property type="match status" value="1"/>
</dbReference>
<dbReference type="Gene3D" id="3.90.180.10">
    <property type="entry name" value="Medium-chain alcohol dehydrogenases, catalytic domain"/>
    <property type="match status" value="1"/>
</dbReference>
<dbReference type="InterPro" id="IPR011032">
    <property type="entry name" value="GroES-like_sf"/>
</dbReference>
<dbReference type="InterPro" id="IPR050129">
    <property type="entry name" value="Zn_alcohol_dh"/>
</dbReference>
<dbReference type="HOGENOM" id="CLU_026673_11_0_0"/>
<evidence type="ECO:0000256" key="1">
    <source>
        <dbReference type="ARBA" id="ARBA00023002"/>
    </source>
</evidence>
<accession>C0QTP9</accession>
<dbReference type="RefSeq" id="WP_012675315.1">
    <property type="nucleotide sequence ID" value="NC_012440.1"/>
</dbReference>
<dbReference type="InterPro" id="IPR036291">
    <property type="entry name" value="NAD(P)-bd_dom_sf"/>
</dbReference>
<reference evidence="3 4" key="1">
    <citation type="journal article" date="2009" name="J. Bacteriol.">
        <title>Complete and draft genome sequences of six members of the Aquificales.</title>
        <authorList>
            <person name="Reysenbach A.L."/>
            <person name="Hamamura N."/>
            <person name="Podar M."/>
            <person name="Griffiths E."/>
            <person name="Ferreira S."/>
            <person name="Hochstein R."/>
            <person name="Heidelberg J."/>
            <person name="Johnson J."/>
            <person name="Mead D."/>
            <person name="Pohorille A."/>
            <person name="Sarmiento M."/>
            <person name="Schweighofer K."/>
            <person name="Seshadri R."/>
            <person name="Voytek M.A."/>
        </authorList>
    </citation>
    <scope>NUCLEOTIDE SEQUENCE [LARGE SCALE GENOMIC DNA]</scope>
    <source>
        <strain evidence="4">DSM 14350 / EX-H1</strain>
    </source>
</reference>
<keyword evidence="1" id="KW-0560">Oxidoreductase</keyword>
<dbReference type="eggNOG" id="COG1063">
    <property type="taxonomic scope" value="Bacteria"/>
</dbReference>
<proteinExistence type="predicted"/>
<name>C0QTP9_PERMH</name>
<dbReference type="Proteomes" id="UP000001366">
    <property type="component" value="Chromosome"/>
</dbReference>
<gene>
    <name evidence="3" type="ordered locus">PERMA_0269</name>
</gene>
<evidence type="ECO:0000259" key="2">
    <source>
        <dbReference type="Pfam" id="PF08240"/>
    </source>
</evidence>
<evidence type="ECO:0000313" key="4">
    <source>
        <dbReference type="Proteomes" id="UP000001366"/>
    </source>
</evidence>
<dbReference type="STRING" id="123214.PERMA_0269"/>
<organism evidence="3 4">
    <name type="scientific">Persephonella marina (strain DSM 14350 / EX-H1)</name>
    <dbReference type="NCBI Taxonomy" id="123214"/>
    <lineage>
        <taxon>Bacteria</taxon>
        <taxon>Pseudomonadati</taxon>
        <taxon>Aquificota</taxon>
        <taxon>Aquificia</taxon>
        <taxon>Aquificales</taxon>
        <taxon>Hydrogenothermaceae</taxon>
        <taxon>Persephonella</taxon>
    </lineage>
</organism>